<name>K1TGN2_9ZZZZ</name>
<evidence type="ECO:0000259" key="6">
    <source>
        <dbReference type="Pfam" id="PF00881"/>
    </source>
</evidence>
<dbReference type="Pfam" id="PF00881">
    <property type="entry name" value="Nitroreductase"/>
    <property type="match status" value="1"/>
</dbReference>
<evidence type="ECO:0000256" key="3">
    <source>
        <dbReference type="ARBA" id="ARBA00022630"/>
    </source>
</evidence>
<dbReference type="EMBL" id="AJWZ01001967">
    <property type="protein sequence ID" value="EKC72257.1"/>
    <property type="molecule type" value="Genomic_DNA"/>
</dbReference>
<proteinExistence type="inferred from homology"/>
<accession>K1TGN2</accession>
<comment type="cofactor">
    <cofactor evidence="1">
        <name>FMN</name>
        <dbReference type="ChEBI" id="CHEBI:58210"/>
    </cofactor>
</comment>
<comment type="similarity">
    <text evidence="2">Belongs to the nitroreductase family.</text>
</comment>
<evidence type="ECO:0000256" key="2">
    <source>
        <dbReference type="ARBA" id="ARBA00007118"/>
    </source>
</evidence>
<feature type="non-terminal residue" evidence="7">
    <location>
        <position position="107"/>
    </location>
</feature>
<keyword evidence="3" id="KW-0285">Flavoprotein</keyword>
<comment type="caution">
    <text evidence="7">The sequence shown here is derived from an EMBL/GenBank/DDBJ whole genome shotgun (WGS) entry which is preliminary data.</text>
</comment>
<dbReference type="InterPro" id="IPR000415">
    <property type="entry name" value="Nitroreductase-like"/>
</dbReference>
<dbReference type="InterPro" id="IPR029479">
    <property type="entry name" value="Nitroreductase"/>
</dbReference>
<evidence type="ECO:0000256" key="5">
    <source>
        <dbReference type="ARBA" id="ARBA00023002"/>
    </source>
</evidence>
<sequence>MEFNEVLKARFSCKKFSNKPICAETLESILKAGNLAPTAKNLQEHKVYVLTSDSLLQKIDNITPCRYNAPVVLAITYDKDNTFQYLGGKYNSGVEDTSIVATYMMLA</sequence>
<dbReference type="PANTHER" id="PTHR43673">
    <property type="entry name" value="NAD(P)H NITROREDUCTASE YDGI-RELATED"/>
    <property type="match status" value="1"/>
</dbReference>
<keyword evidence="5" id="KW-0560">Oxidoreductase</keyword>
<gene>
    <name evidence="7" type="ORF">OBE_02981</name>
</gene>
<keyword evidence="4" id="KW-0288">FMN</keyword>
<dbReference type="PANTHER" id="PTHR43673:SF2">
    <property type="entry name" value="NITROREDUCTASE"/>
    <property type="match status" value="1"/>
</dbReference>
<organism evidence="7">
    <name type="scientific">human gut metagenome</name>
    <dbReference type="NCBI Taxonomy" id="408170"/>
    <lineage>
        <taxon>unclassified sequences</taxon>
        <taxon>metagenomes</taxon>
        <taxon>organismal metagenomes</taxon>
    </lineage>
</organism>
<dbReference type="GO" id="GO:0016491">
    <property type="term" value="F:oxidoreductase activity"/>
    <property type="evidence" value="ECO:0007669"/>
    <property type="project" value="UniProtKB-KW"/>
</dbReference>
<feature type="domain" description="Nitroreductase" evidence="6">
    <location>
        <begin position="7"/>
        <end position="61"/>
    </location>
</feature>
<evidence type="ECO:0000256" key="1">
    <source>
        <dbReference type="ARBA" id="ARBA00001917"/>
    </source>
</evidence>
<dbReference type="SUPFAM" id="SSF55469">
    <property type="entry name" value="FMN-dependent nitroreductase-like"/>
    <property type="match status" value="1"/>
</dbReference>
<evidence type="ECO:0000313" key="7">
    <source>
        <dbReference type="EMBL" id="EKC72257.1"/>
    </source>
</evidence>
<protein>
    <submittedName>
        <fullName evidence="7">Nitroreductase family protein</fullName>
    </submittedName>
</protein>
<reference evidence="7" key="1">
    <citation type="journal article" date="2013" name="Environ. Microbiol.">
        <title>Microbiota from the distal guts of lean and obese adolescents exhibit partial functional redundancy besides clear differences in community structure.</title>
        <authorList>
            <person name="Ferrer M."/>
            <person name="Ruiz A."/>
            <person name="Lanza F."/>
            <person name="Haange S.B."/>
            <person name="Oberbach A."/>
            <person name="Till H."/>
            <person name="Bargiela R."/>
            <person name="Campoy C."/>
            <person name="Segura M.T."/>
            <person name="Richter M."/>
            <person name="von Bergen M."/>
            <person name="Seifert J."/>
            <person name="Suarez A."/>
        </authorList>
    </citation>
    <scope>NUCLEOTIDE SEQUENCE</scope>
</reference>
<dbReference type="AlphaFoldDB" id="K1TGN2"/>
<evidence type="ECO:0000256" key="4">
    <source>
        <dbReference type="ARBA" id="ARBA00022643"/>
    </source>
</evidence>
<dbReference type="Gene3D" id="3.40.109.10">
    <property type="entry name" value="NADH Oxidase"/>
    <property type="match status" value="1"/>
</dbReference>